<keyword evidence="6" id="KW-1185">Reference proteome</keyword>
<name>A0A7W8YZF1_9ACTN</name>
<dbReference type="PANTHER" id="PTHR16305">
    <property type="entry name" value="TESTICULAR SOLUBLE ADENYLYL CYCLASE"/>
    <property type="match status" value="1"/>
</dbReference>
<proteinExistence type="predicted"/>
<dbReference type="Gene3D" id="1.25.40.10">
    <property type="entry name" value="Tetratricopeptide repeat domain"/>
    <property type="match status" value="3"/>
</dbReference>
<protein>
    <submittedName>
        <fullName evidence="5">DNA-binding CsgD family transcriptional regulator</fullName>
    </submittedName>
</protein>
<dbReference type="EMBL" id="JACHBR010000001">
    <property type="protein sequence ID" value="MBB5624527.1"/>
    <property type="molecule type" value="Genomic_DNA"/>
</dbReference>
<dbReference type="GO" id="GO:0004016">
    <property type="term" value="F:adenylate cyclase activity"/>
    <property type="evidence" value="ECO:0007669"/>
    <property type="project" value="TreeGrafter"/>
</dbReference>
<dbReference type="PROSITE" id="PS50043">
    <property type="entry name" value="HTH_LUXR_2"/>
    <property type="match status" value="1"/>
</dbReference>
<dbReference type="InterPro" id="IPR016032">
    <property type="entry name" value="Sig_transdc_resp-reg_C-effctor"/>
</dbReference>
<comment type="caution">
    <text evidence="5">The sequence shown here is derived from an EMBL/GenBank/DDBJ whole genome shotgun (WGS) entry which is preliminary data.</text>
</comment>
<feature type="region of interest" description="Disordered" evidence="3">
    <location>
        <begin position="891"/>
        <end position="918"/>
    </location>
</feature>
<dbReference type="PRINTS" id="PR00038">
    <property type="entry name" value="HTHLUXR"/>
</dbReference>
<dbReference type="RefSeq" id="WP_184607887.1">
    <property type="nucleotide sequence ID" value="NZ_BOOS01000012.1"/>
</dbReference>
<dbReference type="Pfam" id="PF13191">
    <property type="entry name" value="AAA_16"/>
    <property type="match status" value="1"/>
</dbReference>
<dbReference type="GO" id="GO:0005737">
    <property type="term" value="C:cytoplasm"/>
    <property type="evidence" value="ECO:0007669"/>
    <property type="project" value="TreeGrafter"/>
</dbReference>
<gene>
    <name evidence="5" type="ORF">BJ981_000226</name>
</gene>
<dbReference type="InterPro" id="IPR011990">
    <property type="entry name" value="TPR-like_helical_dom_sf"/>
</dbReference>
<dbReference type="Proteomes" id="UP000588112">
    <property type="component" value="Unassembled WGS sequence"/>
</dbReference>
<keyword evidence="2" id="KW-0067">ATP-binding</keyword>
<evidence type="ECO:0000313" key="5">
    <source>
        <dbReference type="EMBL" id="MBB5624527.1"/>
    </source>
</evidence>
<dbReference type="GO" id="GO:0006355">
    <property type="term" value="P:regulation of DNA-templated transcription"/>
    <property type="evidence" value="ECO:0007669"/>
    <property type="project" value="InterPro"/>
</dbReference>
<dbReference type="Gene3D" id="3.40.50.300">
    <property type="entry name" value="P-loop containing nucleotide triphosphate hydrolases"/>
    <property type="match status" value="1"/>
</dbReference>
<accession>A0A7W8YZF1</accession>
<dbReference type="InterPro" id="IPR041664">
    <property type="entry name" value="AAA_16"/>
</dbReference>
<dbReference type="PANTHER" id="PTHR16305:SF35">
    <property type="entry name" value="TRANSCRIPTIONAL ACTIVATOR DOMAIN"/>
    <property type="match status" value="1"/>
</dbReference>
<dbReference type="InterPro" id="IPR036388">
    <property type="entry name" value="WH-like_DNA-bd_sf"/>
</dbReference>
<feature type="domain" description="HTH luxR-type" evidence="4">
    <location>
        <begin position="913"/>
        <end position="978"/>
    </location>
</feature>
<dbReference type="Gene3D" id="1.10.10.10">
    <property type="entry name" value="Winged helix-like DNA-binding domain superfamily/Winged helix DNA-binding domain"/>
    <property type="match status" value="1"/>
</dbReference>
<evidence type="ECO:0000313" key="6">
    <source>
        <dbReference type="Proteomes" id="UP000588112"/>
    </source>
</evidence>
<evidence type="ECO:0000256" key="2">
    <source>
        <dbReference type="ARBA" id="ARBA00022840"/>
    </source>
</evidence>
<sequence>MAWRETRSPLIGRARELDRLSGVLESASQGQSGVAVIGGDAGIGKTRLVTEIIGHARARGFAVLVGQCVELGDALPYLPLADALRGARDDAGLVQAIESRPMLRRLVPGGPSDPGAEAGSGLAQQQLFGSALAFLAEVSESRPVLFVLEDLHWADRSTRDLLVFLSRMIQRERVCLIGTYRTDDLHRRHPLRPLLAELQRLPSVTALKLGPLGTDEMSDHLVALGGADAKVIGAIIDRAEGNPFYAEELLAAEGLPYGLAALLLARVEKLSDPAQRVLRAAAVAGRRVDHALLQKVSGLDEPGLEEAMREIVSRGLLLPDGDGYAFRHALLQEAVYTDLLPGERTRLHGEFTRLLDGSPAELAYHYLAGHDLPGALATSVEAGRRAESLGAPAEAHSHYDQALALWHRVPDAERVAGISRVRLGLLSAAAAQESGDPHRAVNQMRELIATETPAAELWERLAYYLTDADEPAAAIAAAKSAVSLATSECSAVPAAAAPSACSAVPAGAAPSASPGGDPRVHARALATYARTLLWSTRHDEVEELCGRALRVARAAGVHDAESSALISLATVADIDGDTERAERLLAEASAIRSGDLSIDLRAIYHHARVQYERGSLAAAEVTADRGLKLARETGLTWSAYGTDLSFLRLLIDYTGGDWKQAAAVAAGFAVRVGRLPEAWLSGYALFIEVARGDPIVEERLAWLKPFWDDELVTQIVRALVAERSLWNGDPRAAIDHIRVIVQILEPFDPVLIRICATGLWALADLGESGPEADDLLRRARAAATLGPGSGARGPIGVEGQAWLARAEAEWRRAQGVADPALWRAVVEAFDYGAVYEQARSRWRLAEALLATGDREAALTEWRQALTTATSLGAVPLTHALTELARRARFPMPSPPSGDLVSAPDAASAPPPPSAGPVSTLTAREHEVLALVATGLSNREIAERLFIAQKTASVHVSNILAKLGVSSRTQAAAYAHQEGLTT</sequence>
<dbReference type="GO" id="GO:0003677">
    <property type="term" value="F:DNA binding"/>
    <property type="evidence" value="ECO:0007669"/>
    <property type="project" value="UniProtKB-KW"/>
</dbReference>
<evidence type="ECO:0000256" key="3">
    <source>
        <dbReference type="SAM" id="MobiDB-lite"/>
    </source>
</evidence>
<evidence type="ECO:0000256" key="1">
    <source>
        <dbReference type="ARBA" id="ARBA00022741"/>
    </source>
</evidence>
<dbReference type="GO" id="GO:0005524">
    <property type="term" value="F:ATP binding"/>
    <property type="evidence" value="ECO:0007669"/>
    <property type="project" value="UniProtKB-KW"/>
</dbReference>
<organism evidence="5 6">
    <name type="scientific">Sphaerisporangium krabiense</name>
    <dbReference type="NCBI Taxonomy" id="763782"/>
    <lineage>
        <taxon>Bacteria</taxon>
        <taxon>Bacillati</taxon>
        <taxon>Actinomycetota</taxon>
        <taxon>Actinomycetes</taxon>
        <taxon>Streptosporangiales</taxon>
        <taxon>Streptosporangiaceae</taxon>
        <taxon>Sphaerisporangium</taxon>
    </lineage>
</organism>
<reference evidence="5 6" key="1">
    <citation type="submission" date="2020-08" db="EMBL/GenBank/DDBJ databases">
        <title>Sequencing the genomes of 1000 actinobacteria strains.</title>
        <authorList>
            <person name="Klenk H.-P."/>
        </authorList>
    </citation>
    <scope>NUCLEOTIDE SEQUENCE [LARGE SCALE GENOMIC DNA]</scope>
    <source>
        <strain evidence="5 6">DSM 45790</strain>
    </source>
</reference>
<evidence type="ECO:0000259" key="4">
    <source>
        <dbReference type="PROSITE" id="PS50043"/>
    </source>
</evidence>
<dbReference type="InterPro" id="IPR000792">
    <property type="entry name" value="Tscrpt_reg_LuxR_C"/>
</dbReference>
<dbReference type="InterPro" id="IPR027417">
    <property type="entry name" value="P-loop_NTPase"/>
</dbReference>
<dbReference type="Pfam" id="PF00196">
    <property type="entry name" value="GerE"/>
    <property type="match status" value="1"/>
</dbReference>
<dbReference type="SMART" id="SM00421">
    <property type="entry name" value="HTH_LUXR"/>
    <property type="match status" value="1"/>
</dbReference>
<dbReference type="AlphaFoldDB" id="A0A7W8YZF1"/>
<keyword evidence="5" id="KW-0238">DNA-binding</keyword>
<dbReference type="SUPFAM" id="SSF48452">
    <property type="entry name" value="TPR-like"/>
    <property type="match status" value="1"/>
</dbReference>
<keyword evidence="1" id="KW-0547">Nucleotide-binding</keyword>
<dbReference type="SUPFAM" id="SSF46894">
    <property type="entry name" value="C-terminal effector domain of the bipartite response regulators"/>
    <property type="match status" value="1"/>
</dbReference>
<dbReference type="CDD" id="cd06170">
    <property type="entry name" value="LuxR_C_like"/>
    <property type="match status" value="1"/>
</dbReference>
<dbReference type="SUPFAM" id="SSF52540">
    <property type="entry name" value="P-loop containing nucleoside triphosphate hydrolases"/>
    <property type="match status" value="1"/>
</dbReference>